<reference evidence="8" key="1">
    <citation type="submission" date="2022-09" db="EMBL/GenBank/DDBJ databases">
        <title>Actin cytoskeleton and complex cell architecture in an #Asgard archaeon.</title>
        <authorList>
            <person name="Ponce Toledo R.I."/>
            <person name="Schleper C."/>
            <person name="Rodrigues Oliveira T."/>
            <person name="Wollweber F."/>
            <person name="Xu J."/>
            <person name="Rittmann S."/>
            <person name="Klingl A."/>
            <person name="Pilhofer M."/>
        </authorList>
    </citation>
    <scope>NUCLEOTIDE SEQUENCE</scope>
    <source>
        <strain evidence="8">B-35</strain>
    </source>
</reference>
<keyword evidence="2" id="KW-1003">Cell membrane</keyword>
<dbReference type="PANTHER" id="PTHR40074:SF2">
    <property type="entry name" value="O-ACETYLTRANSFERASE WECH"/>
    <property type="match status" value="1"/>
</dbReference>
<evidence type="ECO:0000256" key="6">
    <source>
        <dbReference type="SAM" id="Phobius"/>
    </source>
</evidence>
<evidence type="ECO:0000259" key="7">
    <source>
        <dbReference type="Pfam" id="PF01757"/>
    </source>
</evidence>
<keyword evidence="5 6" id="KW-0472">Membrane</keyword>
<dbReference type="Proteomes" id="UP001208689">
    <property type="component" value="Chromosome"/>
</dbReference>
<dbReference type="Pfam" id="PF01757">
    <property type="entry name" value="Acyl_transf_3"/>
    <property type="match status" value="1"/>
</dbReference>
<feature type="transmembrane region" description="Helical" evidence="6">
    <location>
        <begin position="121"/>
        <end position="138"/>
    </location>
</feature>
<dbReference type="EMBL" id="CP104013">
    <property type="protein sequence ID" value="UYP48447.1"/>
    <property type="molecule type" value="Genomic_DNA"/>
</dbReference>
<evidence type="ECO:0000313" key="9">
    <source>
        <dbReference type="Proteomes" id="UP001208689"/>
    </source>
</evidence>
<feature type="transmembrane region" description="Helical" evidence="6">
    <location>
        <begin position="87"/>
        <end position="115"/>
    </location>
</feature>
<organism evidence="8 9">
    <name type="scientific">Candidatus Lokiarchaeum ossiferum</name>
    <dbReference type="NCBI Taxonomy" id="2951803"/>
    <lineage>
        <taxon>Archaea</taxon>
        <taxon>Promethearchaeati</taxon>
        <taxon>Promethearchaeota</taxon>
        <taxon>Promethearchaeia</taxon>
        <taxon>Promethearchaeales</taxon>
        <taxon>Promethearchaeaceae</taxon>
        <taxon>Candidatus Lokiarchaeum</taxon>
    </lineage>
</organism>
<evidence type="ECO:0000256" key="5">
    <source>
        <dbReference type="ARBA" id="ARBA00023136"/>
    </source>
</evidence>
<protein>
    <recommendedName>
        <fullName evidence="7">Acyltransferase 3 domain-containing protein</fullName>
    </recommendedName>
</protein>
<evidence type="ECO:0000313" key="8">
    <source>
        <dbReference type="EMBL" id="UYP48447.1"/>
    </source>
</evidence>
<keyword evidence="3 6" id="KW-0812">Transmembrane</keyword>
<proteinExistence type="predicted"/>
<feature type="transmembrane region" description="Helical" evidence="6">
    <location>
        <begin position="234"/>
        <end position="251"/>
    </location>
</feature>
<name>A0ABY6HZZ7_9ARCH</name>
<keyword evidence="4 6" id="KW-1133">Transmembrane helix</keyword>
<dbReference type="InterPro" id="IPR002656">
    <property type="entry name" value="Acyl_transf_3_dom"/>
</dbReference>
<feature type="transmembrane region" description="Helical" evidence="6">
    <location>
        <begin position="44"/>
        <end position="66"/>
    </location>
</feature>
<sequence length="313" mass="37554">MGFKVTTPQNQINYGIDLLKGLLILGVIGIHAVNGDWRINLNSYILHSFVVPVFLGLSGYLVNHHFIENSTLSQVFKKYFKRMLKPWLIACLCYYTFDLIYGWTTFSISSLFRIIFLPSYHLWYVYAMFLYILCIWGLKKIHLKNSVIFIISLFISLIWILFFDFSYDWSNETLNLIFLKYKLHYFTFFIFGYSLNELEPQKDEILKKVVGWGAFTLSFYRITDYLQITQTNYITTLDFYILNFALILFLIPKFESIKFFDIEILEQQDSKVVLKRKWNKKGKIFWPIITIGKYSLEIYLWHVMFQYIIYFFV</sequence>
<feature type="transmembrane region" description="Helical" evidence="6">
    <location>
        <begin position="12"/>
        <end position="32"/>
    </location>
</feature>
<keyword evidence="9" id="KW-1185">Reference proteome</keyword>
<evidence type="ECO:0000256" key="4">
    <source>
        <dbReference type="ARBA" id="ARBA00022989"/>
    </source>
</evidence>
<comment type="subcellular location">
    <subcellularLocation>
        <location evidence="1">Cell membrane</location>
        <topology evidence="1">Multi-pass membrane protein</topology>
    </subcellularLocation>
</comment>
<dbReference type="PANTHER" id="PTHR40074">
    <property type="entry name" value="O-ACETYLTRANSFERASE WECH"/>
    <property type="match status" value="1"/>
</dbReference>
<feature type="transmembrane region" description="Helical" evidence="6">
    <location>
        <begin position="147"/>
        <end position="167"/>
    </location>
</feature>
<gene>
    <name evidence="8" type="ORF">NEF87_004732</name>
</gene>
<feature type="domain" description="Acyltransferase 3" evidence="7">
    <location>
        <begin position="13"/>
        <end position="312"/>
    </location>
</feature>
<accession>A0ABY6HZZ7</accession>
<evidence type="ECO:0000256" key="1">
    <source>
        <dbReference type="ARBA" id="ARBA00004651"/>
    </source>
</evidence>
<evidence type="ECO:0000256" key="2">
    <source>
        <dbReference type="ARBA" id="ARBA00022475"/>
    </source>
</evidence>
<evidence type="ECO:0000256" key="3">
    <source>
        <dbReference type="ARBA" id="ARBA00022692"/>
    </source>
</evidence>
<feature type="transmembrane region" description="Helical" evidence="6">
    <location>
        <begin position="284"/>
        <end position="312"/>
    </location>
</feature>